<dbReference type="Gene3D" id="2.60.120.200">
    <property type="match status" value="1"/>
</dbReference>
<protein>
    <submittedName>
        <fullName evidence="1">LamG domain-containing protein</fullName>
    </submittedName>
</protein>
<dbReference type="EMBL" id="JASJOT010000008">
    <property type="protein sequence ID" value="MDJ1494015.1"/>
    <property type="molecule type" value="Genomic_DNA"/>
</dbReference>
<gene>
    <name evidence="1" type="ORF">QNI19_13820</name>
</gene>
<comment type="caution">
    <text evidence="1">The sequence shown here is derived from an EMBL/GenBank/DDBJ whole genome shotgun (WGS) entry which is preliminary data.</text>
</comment>
<keyword evidence="2" id="KW-1185">Reference proteome</keyword>
<evidence type="ECO:0000313" key="2">
    <source>
        <dbReference type="Proteomes" id="UP001228581"/>
    </source>
</evidence>
<evidence type="ECO:0000313" key="1">
    <source>
        <dbReference type="EMBL" id="MDJ1494015.1"/>
    </source>
</evidence>
<reference evidence="1 2" key="1">
    <citation type="submission" date="2023-05" db="EMBL/GenBank/DDBJ databases">
        <authorList>
            <person name="Zhang X."/>
        </authorList>
    </citation>
    <scope>NUCLEOTIDE SEQUENCE [LARGE SCALE GENOMIC DNA]</scope>
    <source>
        <strain evidence="1 2">DM2B3-1</strain>
    </source>
</reference>
<organism evidence="1 2">
    <name type="scientific">Xanthocytophaga flava</name>
    <dbReference type="NCBI Taxonomy" id="3048013"/>
    <lineage>
        <taxon>Bacteria</taxon>
        <taxon>Pseudomonadati</taxon>
        <taxon>Bacteroidota</taxon>
        <taxon>Cytophagia</taxon>
        <taxon>Cytophagales</taxon>
        <taxon>Rhodocytophagaceae</taxon>
        <taxon>Xanthocytophaga</taxon>
    </lineage>
</organism>
<dbReference type="InterPro" id="IPR013320">
    <property type="entry name" value="ConA-like_dom_sf"/>
</dbReference>
<accession>A0ABT7CLZ7</accession>
<dbReference type="RefSeq" id="WP_313996821.1">
    <property type="nucleotide sequence ID" value="NZ_JASJOR010000010.1"/>
</dbReference>
<dbReference type="Pfam" id="PF13385">
    <property type="entry name" value="Laminin_G_3"/>
    <property type="match status" value="1"/>
</dbReference>
<proteinExistence type="predicted"/>
<dbReference type="PROSITE" id="PS51257">
    <property type="entry name" value="PROKAR_LIPOPROTEIN"/>
    <property type="match status" value="1"/>
</dbReference>
<dbReference type="SUPFAM" id="SSF49899">
    <property type="entry name" value="Concanavalin A-like lectins/glucanases"/>
    <property type="match status" value="1"/>
</dbReference>
<name>A0ABT7CLZ7_9BACT</name>
<sequence length="303" mass="32401">MKKQRITYAIAALVLASTLLVTSCKDDDKKLPDIGGYNNADEVGANNLLAHWSFDGNSTEQKSGTTPTKTENATFSTGVKGQAVSLANGYLLYPTITALSSANAIPSVTVSAWIKTDVNGSTASSVFALTQATSTQPDWNQGPINMYLETGKPTSTRDTLVLHSSFRLYSGGSYSIGGDNINDYGKRGTDFQTVIGANKWVHYVMVYDGSASTIDLYANGVVVSNTNYRKRDNNGAPLGNLTISTPTQVLIGGWPNTVTGYTNSTAQIWQGLYTGQIDEVRVYSKALSATDIGSLYQLELAGR</sequence>
<dbReference type="Proteomes" id="UP001228581">
    <property type="component" value="Unassembled WGS sequence"/>
</dbReference>